<evidence type="ECO:0000256" key="1">
    <source>
        <dbReference type="SAM" id="Phobius"/>
    </source>
</evidence>
<reference evidence="3 4" key="1">
    <citation type="submission" date="2020-07" db="EMBL/GenBank/DDBJ databases">
        <title>MOT database genomes.</title>
        <authorList>
            <person name="Joseph S."/>
            <person name="Aduse-Opoku J."/>
            <person name="Hashim A."/>
            <person name="Wade W."/>
            <person name="Curtis M."/>
        </authorList>
    </citation>
    <scope>NUCLEOTIDE SEQUENCE [LARGE SCALE GENOMIC DNA]</scope>
    <source>
        <strain evidence="3 4">CCW311</strain>
    </source>
</reference>
<keyword evidence="1" id="KW-0472">Membrane</keyword>
<dbReference type="Proteomes" id="UP000563349">
    <property type="component" value="Unassembled WGS sequence"/>
</dbReference>
<dbReference type="InterPro" id="IPR032834">
    <property type="entry name" value="NatK-like_C"/>
</dbReference>
<evidence type="ECO:0000313" key="4">
    <source>
        <dbReference type="Proteomes" id="UP000563349"/>
    </source>
</evidence>
<organism evidence="3 4">
    <name type="scientific">Streptococcus danieliae</name>
    <dbReference type="NCBI Taxonomy" id="747656"/>
    <lineage>
        <taxon>Bacteria</taxon>
        <taxon>Bacillati</taxon>
        <taxon>Bacillota</taxon>
        <taxon>Bacilli</taxon>
        <taxon>Lactobacillales</taxon>
        <taxon>Streptococcaceae</taxon>
        <taxon>Streptococcus</taxon>
    </lineage>
</organism>
<protein>
    <submittedName>
        <fullName evidence="3">GHKL domain-containing protein</fullName>
    </submittedName>
</protein>
<proteinExistence type="predicted"/>
<gene>
    <name evidence="3" type="ORF">HZY93_06735</name>
</gene>
<feature type="transmembrane region" description="Helical" evidence="1">
    <location>
        <begin position="60"/>
        <end position="77"/>
    </location>
</feature>
<evidence type="ECO:0000259" key="2">
    <source>
        <dbReference type="Pfam" id="PF14501"/>
    </source>
</evidence>
<dbReference type="SUPFAM" id="SSF55874">
    <property type="entry name" value="ATPase domain of HSP90 chaperone/DNA topoisomerase II/histidine kinase"/>
    <property type="match status" value="1"/>
</dbReference>
<feature type="domain" description="Sensor histidine kinase NatK-like C-terminal" evidence="2">
    <location>
        <begin position="233"/>
        <end position="320"/>
    </location>
</feature>
<feature type="transmembrane region" description="Helical" evidence="1">
    <location>
        <begin position="25"/>
        <end position="48"/>
    </location>
</feature>
<dbReference type="EMBL" id="JACBYG010000092">
    <property type="protein sequence ID" value="NYS49651.1"/>
    <property type="molecule type" value="Genomic_DNA"/>
</dbReference>
<keyword evidence="1" id="KW-0812">Transmembrane</keyword>
<dbReference type="Pfam" id="PF14501">
    <property type="entry name" value="HATPase_c_5"/>
    <property type="match status" value="1"/>
</dbReference>
<sequence length="330" mass="38009">MVENSLSFLLFQVLDLPPIQELSTLFLYTTNLVLLGFGLVFTLRHFVLLRLPDIELSSSIRYRIVIIPFLTSTSIFLDLLTRLSPEIQPLYQSSQPIILLLIGATSLLLYQDLLYEVKEREDSKLQQLRNQHQVAILAEQLERYNRIRALHHDWKNQQLVLQGLLQTQRYHEAIEQLRGQMNWQEKEILEHSSDPALNLLLQTKETLANQQDTFLEITCSLGPYQSLDPQVTAVLIGNLLDNALKATKYLQSKQDRWIHLTILVEQGRLSIHAVNPYNPKIKFADGQGLGIPNMKSLVNTYHGLYQGRGLDQLYQSHILLPITKTRPAVW</sequence>
<evidence type="ECO:0000313" key="3">
    <source>
        <dbReference type="EMBL" id="NYS49651.1"/>
    </source>
</evidence>
<keyword evidence="1" id="KW-1133">Transmembrane helix</keyword>
<comment type="caution">
    <text evidence="3">The sequence shown here is derived from an EMBL/GenBank/DDBJ whole genome shotgun (WGS) entry which is preliminary data.</text>
</comment>
<dbReference type="RefSeq" id="WP_179924193.1">
    <property type="nucleotide sequence ID" value="NZ_CP128228.1"/>
</dbReference>
<keyword evidence="4" id="KW-1185">Reference proteome</keyword>
<accession>A0A7Z0LE61</accession>
<name>A0A7Z0LE61_9STRE</name>
<dbReference type="AlphaFoldDB" id="A0A7Z0LE61"/>
<dbReference type="InterPro" id="IPR036890">
    <property type="entry name" value="HATPase_C_sf"/>
</dbReference>